<dbReference type="Gene3D" id="3.55.30.10">
    <property type="entry name" value="Hsp33 domain"/>
    <property type="match status" value="1"/>
</dbReference>
<keyword evidence="5" id="KW-0676">Redox-active center</keyword>
<reference evidence="6 7" key="1">
    <citation type="submission" date="2017-09" db="EMBL/GenBank/DDBJ databases">
        <authorList>
            <person name="Ehlers B."/>
            <person name="Leendertz F.H."/>
        </authorList>
    </citation>
    <scope>NUCLEOTIDE SEQUENCE [LARGE SCALE GENOMIC DNA]</scope>
    <source>
        <strain evidence="6 7">USBA 140</strain>
    </source>
</reference>
<keyword evidence="1" id="KW-0963">Cytoplasm</keyword>
<dbReference type="InterPro" id="IPR016154">
    <property type="entry name" value="Heat_shock_Hsp33_C"/>
</dbReference>
<dbReference type="CDD" id="cd00498">
    <property type="entry name" value="Hsp33"/>
    <property type="match status" value="1"/>
</dbReference>
<protein>
    <submittedName>
        <fullName evidence="6">Molecular chaperone Hsp33</fullName>
    </submittedName>
</protein>
<dbReference type="GO" id="GO:0051082">
    <property type="term" value="F:unfolded protein binding"/>
    <property type="evidence" value="ECO:0007669"/>
    <property type="project" value="InterPro"/>
</dbReference>
<sequence>MSDTLVTDQIVPFLINHGAFRGRLLRLDDTVSTIVSRHQYPEPVALMLAETVVLAAALADSLKYDGIFTLQTRSDGPIAQMVVDVTSGGDVRGVAHFDAQRLTEVVEKAGGVAAVGDRVPRLLGSGYLAFTVDQGPDTERYQGITELTGQTVADCAHTYFRNSEQLETAVKIGVEHDREAARWRAGGVMLQRMPLPSGFTPTGDEEEIIEDAWRTGVILLGSLTTGELLDPALPPQQVLHRLFHEQDLRTSAPRHPHFGCRCSRERVEATLRGFTRDDLETMKVDGVVDVTCDFCNEQYLFSEDQIAALTALGEPRR</sequence>
<evidence type="ECO:0000256" key="5">
    <source>
        <dbReference type="ARBA" id="ARBA00023284"/>
    </source>
</evidence>
<dbReference type="EMBL" id="OCNJ01000010">
    <property type="protein sequence ID" value="SOD99949.1"/>
    <property type="molecule type" value="Genomic_DNA"/>
</dbReference>
<proteinExistence type="predicted"/>
<dbReference type="Proteomes" id="UP000219621">
    <property type="component" value="Unassembled WGS sequence"/>
</dbReference>
<dbReference type="AlphaFoldDB" id="A0A286GXY3"/>
<evidence type="ECO:0000313" key="7">
    <source>
        <dbReference type="Proteomes" id="UP000219621"/>
    </source>
</evidence>
<evidence type="ECO:0000313" key="6">
    <source>
        <dbReference type="EMBL" id="SOD99949.1"/>
    </source>
</evidence>
<keyword evidence="4" id="KW-0143">Chaperone</keyword>
<dbReference type="SUPFAM" id="SSF64397">
    <property type="entry name" value="Hsp33 domain"/>
    <property type="match status" value="1"/>
</dbReference>
<dbReference type="Gene3D" id="3.90.1280.10">
    <property type="entry name" value="HSP33 redox switch-like"/>
    <property type="match status" value="1"/>
</dbReference>
<organism evidence="6 7">
    <name type="scientific">Caenispirillum bisanense</name>
    <dbReference type="NCBI Taxonomy" id="414052"/>
    <lineage>
        <taxon>Bacteria</taxon>
        <taxon>Pseudomonadati</taxon>
        <taxon>Pseudomonadota</taxon>
        <taxon>Alphaproteobacteria</taxon>
        <taxon>Rhodospirillales</taxon>
        <taxon>Novispirillaceae</taxon>
        <taxon>Caenispirillum</taxon>
    </lineage>
</organism>
<dbReference type="PIRSF" id="PIRSF005261">
    <property type="entry name" value="Heat_shock_Hsp33"/>
    <property type="match status" value="1"/>
</dbReference>
<keyword evidence="3" id="KW-1015">Disulfide bond</keyword>
<dbReference type="InterPro" id="IPR016153">
    <property type="entry name" value="Heat_shock_Hsp33_N"/>
</dbReference>
<dbReference type="GO" id="GO:0042026">
    <property type="term" value="P:protein refolding"/>
    <property type="evidence" value="ECO:0007669"/>
    <property type="project" value="TreeGrafter"/>
</dbReference>
<dbReference type="SUPFAM" id="SSF118352">
    <property type="entry name" value="HSP33 redox switch-like"/>
    <property type="match status" value="1"/>
</dbReference>
<evidence type="ECO:0000256" key="2">
    <source>
        <dbReference type="ARBA" id="ARBA00022833"/>
    </source>
</evidence>
<dbReference type="PANTHER" id="PTHR30111:SF1">
    <property type="entry name" value="33 KDA CHAPERONIN"/>
    <property type="match status" value="1"/>
</dbReference>
<dbReference type="InterPro" id="IPR000397">
    <property type="entry name" value="Heat_shock_Hsp33"/>
</dbReference>
<evidence type="ECO:0000256" key="4">
    <source>
        <dbReference type="ARBA" id="ARBA00023186"/>
    </source>
</evidence>
<dbReference type="GO" id="GO:0005737">
    <property type="term" value="C:cytoplasm"/>
    <property type="evidence" value="ECO:0007669"/>
    <property type="project" value="InterPro"/>
</dbReference>
<dbReference type="RefSeq" id="WP_245913554.1">
    <property type="nucleotide sequence ID" value="NZ_OCNJ01000010.1"/>
</dbReference>
<keyword evidence="2" id="KW-0862">Zinc</keyword>
<keyword evidence="7" id="KW-1185">Reference proteome</keyword>
<evidence type="ECO:0000256" key="3">
    <source>
        <dbReference type="ARBA" id="ARBA00023157"/>
    </source>
</evidence>
<dbReference type="PANTHER" id="PTHR30111">
    <property type="entry name" value="33 KDA CHAPERONIN"/>
    <property type="match status" value="1"/>
</dbReference>
<accession>A0A286GXY3</accession>
<evidence type="ECO:0000256" key="1">
    <source>
        <dbReference type="ARBA" id="ARBA00022490"/>
    </source>
</evidence>
<gene>
    <name evidence="6" type="ORF">SAMN05421508_110135</name>
</gene>
<name>A0A286GXY3_9PROT</name>
<dbReference type="GO" id="GO:0044183">
    <property type="term" value="F:protein folding chaperone"/>
    <property type="evidence" value="ECO:0007669"/>
    <property type="project" value="TreeGrafter"/>
</dbReference>
<dbReference type="Pfam" id="PF01430">
    <property type="entry name" value="HSP33"/>
    <property type="match status" value="1"/>
</dbReference>